<evidence type="ECO:0000313" key="3">
    <source>
        <dbReference type="Proteomes" id="UP001431656"/>
    </source>
</evidence>
<sequence length="247" mass="28122">MLAVGEVLAHTQRLYRQRIHKPVRRYLHGRHLSGAISGRASDPHCRWRFRLAIEAGDKRREQVTALTPRPKSAVGIDVPDWPQRDPPRSESPRNLGGTLRPAVLIILACDDKSGHRQSMLQIDPREWRVRERERRCNRIRQGDQEQPGHSLRISSRPFDRKQAAEAVRYEHGPAMIGGPLKSRKPVPEIGLRPRRWTDANQVWVLILPSRLPVSRPGVPETWNDDHVRLSGANGPHHAGGHQSVLYA</sequence>
<proteinExistence type="predicted"/>
<accession>A0AAN0MHZ3</accession>
<organism evidence="2 3">
    <name type="scientific">Brooklawnia propionicigenes</name>
    <dbReference type="NCBI Taxonomy" id="3041175"/>
    <lineage>
        <taxon>Bacteria</taxon>
        <taxon>Bacillati</taxon>
        <taxon>Actinomycetota</taxon>
        <taxon>Actinomycetes</taxon>
        <taxon>Propionibacteriales</taxon>
        <taxon>Propionibacteriaceae</taxon>
        <taxon>Brooklawnia</taxon>
    </lineage>
</organism>
<dbReference type="Proteomes" id="UP001431656">
    <property type="component" value="Chromosome"/>
</dbReference>
<evidence type="ECO:0000256" key="1">
    <source>
        <dbReference type="SAM" id="MobiDB-lite"/>
    </source>
</evidence>
<feature type="region of interest" description="Disordered" evidence="1">
    <location>
        <begin position="61"/>
        <end position="96"/>
    </location>
</feature>
<feature type="compositionally biased region" description="Basic and acidic residues" evidence="1">
    <location>
        <begin position="82"/>
        <end position="91"/>
    </location>
</feature>
<dbReference type="KEGG" id="broo:brsh051_20520"/>
<protein>
    <submittedName>
        <fullName evidence="2">Uncharacterized protein</fullName>
    </submittedName>
</protein>
<reference evidence="2" key="1">
    <citation type="journal article" date="2024" name="Int. J. Syst. Evol. Microbiol.">
        <title>Brooklawnia propionicigenes sp. nov., a facultatively anaerobic, propionate-producing bacterium isolated from a methanogenic reactor treating waste from cattle farms.</title>
        <authorList>
            <person name="Akita Y."/>
            <person name="Ueki A."/>
            <person name="Tonouchi A."/>
            <person name="Sugawara Y."/>
            <person name="Honma S."/>
            <person name="Kaku N."/>
            <person name="Ueki K."/>
        </authorList>
    </citation>
    <scope>NUCLEOTIDE SEQUENCE</scope>
    <source>
        <strain evidence="2">SH051</strain>
    </source>
</reference>
<dbReference type="EMBL" id="AP028056">
    <property type="protein sequence ID" value="BEH02771.1"/>
    <property type="molecule type" value="Genomic_DNA"/>
</dbReference>
<gene>
    <name evidence="2" type="ORF">brsh051_20520</name>
</gene>
<name>A0AAN0MHZ3_9ACTN</name>
<dbReference type="AlphaFoldDB" id="A0AAN0MHZ3"/>
<evidence type="ECO:0000313" key="2">
    <source>
        <dbReference type="EMBL" id="BEH02771.1"/>
    </source>
</evidence>
<keyword evidence="3" id="KW-1185">Reference proteome</keyword>